<organism evidence="1">
    <name type="scientific">Ophidiomyces ophidiicola</name>
    <dbReference type="NCBI Taxonomy" id="1387563"/>
    <lineage>
        <taxon>Eukaryota</taxon>
        <taxon>Fungi</taxon>
        <taxon>Dikarya</taxon>
        <taxon>Ascomycota</taxon>
        <taxon>Pezizomycotina</taxon>
        <taxon>Eurotiomycetes</taxon>
        <taxon>Eurotiomycetidae</taxon>
        <taxon>Onygenales</taxon>
        <taxon>Onygenaceae</taxon>
        <taxon>Ophidiomyces</taxon>
    </lineage>
</organism>
<dbReference type="EMBL" id="JALBCA010000014">
    <property type="protein sequence ID" value="KAI2391016.1"/>
    <property type="molecule type" value="Genomic_DNA"/>
</dbReference>
<comment type="caution">
    <text evidence="1">The sequence shown here is derived from an EMBL/GenBank/DDBJ whole genome shotgun (WGS) entry which is preliminary data.</text>
</comment>
<sequence length="729" mass="81006">MRVSSRYFSDVIAIALEGVHTEEVSIEDTATHSVNLAPNSATIVREVADVKIKPGPNEITIYGFDPLVDLDSIQITGHGPATITDTQMAFVDRNEKFGDILPEAEFGNDEELLEEEDSDDDFGVDKRELISATKEITRLTGQLHAAENTVHTSQKSKKFLEAFGYDMKAGEVDVSKLEEYLGLYQREHQALTIQGQQAAERVATLQEELNAAKKLEKKLRAKFDRARNAAAMPERKRREEKRKAQEIARLQKERERGEKKQFRTRNIVQLVVHLDGHGDISPTSTRRASLVALPKKKDPEASDPYLVTLSITYVTRNASWCPRYELNLNTPTSSGKIVYRGEYRNYSSEIWKDAKIVLSTSQTTFSGVNEVIPLLRPWTVKLLRYDAHTQVVPSKGADYWMGGLENRIEAEARSKRRMHVDERDKTVRRAALRLNKSQMPDPSTLENMAYPELVSGVVGAPNQHSQILHQSAHQMYQQTQVAEPLLGDAASSEEYDDDGAETATLLTASNALAFRGSSRQDYGLTTKYDIPGVRTLRPSHVPRRLVIAELDLPSVTFSHVVIPKLMPAAFLKAKISNTSSTTFLRGGAASLSLGVDPGIQVKYAKPMVRRATTGFFNKEDSALFTRTCRISNTKSTAVSILVLDQIPTSEDERLRIRILEPKGLDKAGDKAKVGSEIATSNGAWGKGFVSVGKAGEIKWELKLEKGAEVKLTLEYEARIPSGQKIAGLD</sequence>
<accession>A0ACB8V2D1</accession>
<reference evidence="1" key="1">
    <citation type="journal article" date="2022" name="bioRxiv">
        <title>Population genetic analysis of Ophidiomyces ophidiicola, the causative agent of snake fungal disease, indicates recent introductions to the USA.</title>
        <authorList>
            <person name="Ladner J.T."/>
            <person name="Palmer J.M."/>
            <person name="Ettinger C.L."/>
            <person name="Stajich J.E."/>
            <person name="Farrell T.M."/>
            <person name="Glorioso B.M."/>
            <person name="Lawson B."/>
            <person name="Price S.J."/>
            <person name="Stengle A.G."/>
            <person name="Grear D.A."/>
            <person name="Lorch J.M."/>
        </authorList>
    </citation>
    <scope>NUCLEOTIDE SEQUENCE</scope>
    <source>
        <strain evidence="1">NWHC 24266-5</strain>
    </source>
</reference>
<name>A0ACB8V2D1_9EURO</name>
<protein>
    <submittedName>
        <fullName evidence="1">Uncharacterized protein</fullName>
    </submittedName>
</protein>
<proteinExistence type="predicted"/>
<evidence type="ECO:0000313" key="1">
    <source>
        <dbReference type="EMBL" id="KAI2391016.1"/>
    </source>
</evidence>
<gene>
    <name evidence="1" type="ORF">LOY88_001317</name>
</gene>